<evidence type="ECO:0000256" key="3">
    <source>
        <dbReference type="ARBA" id="ARBA00022691"/>
    </source>
</evidence>
<dbReference type="VEuPathDB" id="PlasmoDB:PRELSG_0215700"/>
<sequence>MEKIKVLELFSGIGGFHYSLLQALINYINNWGNENIKEDLKNIFHFISLDLNHIANQTYYHNFQENSIYLTNKKDINKFIKKNFKNNESYERKTDSFNSKKQRANKNNVNHINDNEFNLDKNYIIQTDINNLTVQFFDFHQFDMLLISNPCQPYTRQNINFKEINLNEIILKNNYIKSQVPKPKEESNKNINAESYNHVYNKYSKNISRCIRYNRNAEDNLNILNANKNEKNHTYCDKDMNNYNNVNNCIVANKYNNMKNCNNVNYYNSVAEIYDKFNAENLDVDGIIVSLDTEKDERTNSFIHICNLLQNTKRENLPQYIFIENVKNFEVSSSFLYFINSIKKNYNFQTYLLSPLQFGIPNERLRFYCICKRKDNLNDTKKNITYEEKKGLLYSNSLIPQRYISFRTNEILKENEKITFYTPSIITYLDSNEIFSIYNKKFKNINIFNSNLNEHGIKKSFLQKKLACCFDILDINKKGNICCYDSNEYYVEKNKYINNLINSKMKNKKNSKIIHSMCFTSNYSRYINGSGSILYFSKHNNEEKNNNNRIVEKAYKDTLCEYKCEVRNEPEKEIVSSSTSEESNDLSYDYYSSEVSNICEYENKQMRKYEDKVRYFTPTEICRLMGFKMHTEKYNLKKVTKNTYGNIYWNIDHVNHKCAYTYNTHYCDINNINTCILNLKEYESNIKDLKKEKNEKKKCFCHEFTFPNFLTNRQKYKLIGNSVNTIVISLILQNHNIFEDFNIKNILH</sequence>
<evidence type="ECO:0000256" key="4">
    <source>
        <dbReference type="SAM" id="Coils"/>
    </source>
</evidence>
<dbReference type="GO" id="GO:0008168">
    <property type="term" value="F:methyltransferase activity"/>
    <property type="evidence" value="ECO:0007669"/>
    <property type="project" value="UniProtKB-KW"/>
</dbReference>
<reference evidence="5 6" key="1">
    <citation type="submission" date="2015-04" db="EMBL/GenBank/DDBJ databases">
        <authorList>
            <consortium name="Pathogen Informatics"/>
        </authorList>
    </citation>
    <scope>NUCLEOTIDE SEQUENCE [LARGE SCALE GENOMIC DNA]</scope>
    <source>
        <strain evidence="5 6">SGS1</strain>
    </source>
</reference>
<evidence type="ECO:0000256" key="2">
    <source>
        <dbReference type="ARBA" id="ARBA00022679"/>
    </source>
</evidence>
<dbReference type="OrthoDB" id="414133at2759"/>
<evidence type="ECO:0000313" key="5">
    <source>
        <dbReference type="EMBL" id="CRH03131.1"/>
    </source>
</evidence>
<dbReference type="PANTHER" id="PTHR46098">
    <property type="entry name" value="TRNA (CYTOSINE(38)-C(5))-METHYLTRANSFERASE"/>
    <property type="match status" value="1"/>
</dbReference>
<dbReference type="EMBL" id="LN835297">
    <property type="protein sequence ID" value="CRH03131.1"/>
    <property type="molecule type" value="Genomic_DNA"/>
</dbReference>
<keyword evidence="6" id="KW-1185">Reference proteome</keyword>
<proteinExistence type="predicted"/>
<keyword evidence="3" id="KW-0949">S-adenosyl-L-methionine</keyword>
<name>A0A1J1HCK5_PLARL</name>
<dbReference type="InterPro" id="IPR001525">
    <property type="entry name" value="C5_MeTfrase"/>
</dbReference>
<dbReference type="GeneID" id="39734576"/>
<dbReference type="Gene3D" id="3.40.50.150">
    <property type="entry name" value="Vaccinia Virus protein VP39"/>
    <property type="match status" value="2"/>
</dbReference>
<evidence type="ECO:0000256" key="1">
    <source>
        <dbReference type="ARBA" id="ARBA00022603"/>
    </source>
</evidence>
<dbReference type="PANTHER" id="PTHR46098:SF1">
    <property type="entry name" value="TRNA (CYTOSINE(38)-C(5))-METHYLTRANSFERASE"/>
    <property type="match status" value="1"/>
</dbReference>
<dbReference type="SUPFAM" id="SSF53335">
    <property type="entry name" value="S-adenosyl-L-methionine-dependent methyltransferases"/>
    <property type="match status" value="2"/>
</dbReference>
<dbReference type="InterPro" id="IPR029063">
    <property type="entry name" value="SAM-dependent_MTases_sf"/>
</dbReference>
<dbReference type="Proteomes" id="UP000220158">
    <property type="component" value="Chromosome 2"/>
</dbReference>
<dbReference type="GO" id="GO:0032259">
    <property type="term" value="P:methylation"/>
    <property type="evidence" value="ECO:0007669"/>
    <property type="project" value="UniProtKB-KW"/>
</dbReference>
<organism evidence="5 6">
    <name type="scientific">Plasmodium relictum</name>
    <dbReference type="NCBI Taxonomy" id="85471"/>
    <lineage>
        <taxon>Eukaryota</taxon>
        <taxon>Sar</taxon>
        <taxon>Alveolata</taxon>
        <taxon>Apicomplexa</taxon>
        <taxon>Aconoidasida</taxon>
        <taxon>Haemosporida</taxon>
        <taxon>Plasmodiidae</taxon>
        <taxon>Plasmodium</taxon>
        <taxon>Plasmodium (Haemamoeba)</taxon>
    </lineage>
</organism>
<evidence type="ECO:0000313" key="6">
    <source>
        <dbReference type="Proteomes" id="UP000220158"/>
    </source>
</evidence>
<dbReference type="AlphaFoldDB" id="A0A1J1HCK5"/>
<keyword evidence="1 5" id="KW-0489">Methyltransferase</keyword>
<dbReference type="KEGG" id="prel:PRELSG_0215700"/>
<dbReference type="GO" id="GO:0005634">
    <property type="term" value="C:nucleus"/>
    <property type="evidence" value="ECO:0007669"/>
    <property type="project" value="TreeGrafter"/>
</dbReference>
<gene>
    <name evidence="5" type="primary">DNMT</name>
    <name evidence="5" type="ORF">PRELSG_0215700</name>
</gene>
<keyword evidence="2 5" id="KW-0808">Transferase</keyword>
<dbReference type="Gene3D" id="3.90.120.10">
    <property type="entry name" value="DNA Methylase, subunit A, domain 2"/>
    <property type="match status" value="1"/>
</dbReference>
<dbReference type="Pfam" id="PF00145">
    <property type="entry name" value="DNA_methylase"/>
    <property type="match status" value="1"/>
</dbReference>
<protein>
    <submittedName>
        <fullName evidence="5">DNA (Cytosine-5)-methyltransferase, putative</fullName>
    </submittedName>
</protein>
<dbReference type="InterPro" id="IPR050750">
    <property type="entry name" value="C5-MTase"/>
</dbReference>
<dbReference type="RefSeq" id="XP_028535617.1">
    <property type="nucleotide sequence ID" value="XM_028679949.1"/>
</dbReference>
<keyword evidence="4" id="KW-0175">Coiled coil</keyword>
<accession>A0A1J1HCK5</accession>
<feature type="coiled-coil region" evidence="4">
    <location>
        <begin position="672"/>
        <end position="699"/>
    </location>
</feature>